<organism evidence="3 4">
    <name type="scientific">Mycena chlorophos</name>
    <name type="common">Agaric fungus</name>
    <name type="synonym">Agaricus chlorophos</name>
    <dbReference type="NCBI Taxonomy" id="658473"/>
    <lineage>
        <taxon>Eukaryota</taxon>
        <taxon>Fungi</taxon>
        <taxon>Dikarya</taxon>
        <taxon>Basidiomycota</taxon>
        <taxon>Agaricomycotina</taxon>
        <taxon>Agaricomycetes</taxon>
        <taxon>Agaricomycetidae</taxon>
        <taxon>Agaricales</taxon>
        <taxon>Marasmiineae</taxon>
        <taxon>Mycenaceae</taxon>
        <taxon>Mycena</taxon>
    </lineage>
</organism>
<dbReference type="OrthoDB" id="3244572at2759"/>
<dbReference type="InterPro" id="IPR045341">
    <property type="entry name" value="DUF6532"/>
</dbReference>
<dbReference type="Proteomes" id="UP000613580">
    <property type="component" value="Unassembled WGS sequence"/>
</dbReference>
<dbReference type="Pfam" id="PF20149">
    <property type="entry name" value="DUF6532"/>
    <property type="match status" value="1"/>
</dbReference>
<dbReference type="EMBL" id="JACAZE010000020">
    <property type="protein sequence ID" value="KAF7293856.1"/>
    <property type="molecule type" value="Genomic_DNA"/>
</dbReference>
<reference evidence="3" key="1">
    <citation type="submission" date="2020-05" db="EMBL/GenBank/DDBJ databases">
        <title>Mycena genomes resolve the evolution of fungal bioluminescence.</title>
        <authorList>
            <person name="Tsai I.J."/>
        </authorList>
    </citation>
    <scope>NUCLEOTIDE SEQUENCE</scope>
    <source>
        <strain evidence="3">110903Hualien_Pintung</strain>
    </source>
</reference>
<dbReference type="AlphaFoldDB" id="A0A8H6S6M3"/>
<evidence type="ECO:0000259" key="2">
    <source>
        <dbReference type="Pfam" id="PF20149"/>
    </source>
</evidence>
<gene>
    <name evidence="3" type="ORF">HMN09_01181600</name>
</gene>
<evidence type="ECO:0000256" key="1">
    <source>
        <dbReference type="SAM" id="MobiDB-lite"/>
    </source>
</evidence>
<accession>A0A8H6S6M3</accession>
<feature type="compositionally biased region" description="Acidic residues" evidence="1">
    <location>
        <begin position="26"/>
        <end position="39"/>
    </location>
</feature>
<name>A0A8H6S6M3_MYCCL</name>
<evidence type="ECO:0000313" key="3">
    <source>
        <dbReference type="EMBL" id="KAF7293856.1"/>
    </source>
</evidence>
<protein>
    <recommendedName>
        <fullName evidence="2">DUF6532 domain-containing protein</fullName>
    </recommendedName>
</protein>
<feature type="compositionally biased region" description="Basic and acidic residues" evidence="1">
    <location>
        <begin position="55"/>
        <end position="80"/>
    </location>
</feature>
<feature type="domain" description="DUF6532" evidence="2">
    <location>
        <begin position="311"/>
        <end position="497"/>
    </location>
</feature>
<feature type="compositionally biased region" description="Basic and acidic residues" evidence="1">
    <location>
        <begin position="274"/>
        <end position="283"/>
    </location>
</feature>
<feature type="compositionally biased region" description="Low complexity" evidence="1">
    <location>
        <begin position="230"/>
        <end position="262"/>
    </location>
</feature>
<comment type="caution">
    <text evidence="3">The sequence shown here is derived from an EMBL/GenBank/DDBJ whole genome shotgun (WGS) entry which is preliminary data.</text>
</comment>
<feature type="compositionally biased region" description="Low complexity" evidence="1">
    <location>
        <begin position="1"/>
        <end position="12"/>
    </location>
</feature>
<evidence type="ECO:0000313" key="4">
    <source>
        <dbReference type="Proteomes" id="UP000613580"/>
    </source>
</evidence>
<feature type="compositionally biased region" description="Basic and acidic residues" evidence="1">
    <location>
        <begin position="182"/>
        <end position="195"/>
    </location>
</feature>
<feature type="region of interest" description="Disordered" evidence="1">
    <location>
        <begin position="1"/>
        <end position="283"/>
    </location>
</feature>
<sequence length="554" mass="61846">MSSIPQSFSSSSPMALRPPPKKYIESSDDEDEENEDDEQAQPVPPKPKPTGTRTSTRDRQASSKQKENDKDARKKADDKLAAMQKQIAQLQKDKAHLAGELRKRDSDSVPPEEEEQDDIPLSRYNASIASKGVFGAEKAPQKAKAVKRRGHDEPIVFMSTRVPLEDIDRNAAGAVDDVEMGDSSRPHSDQEDDGSRVLIPSKRRPLRDPSPSMSPDRQPAPTPTRERSPVRSSSLPRSSSQGRSSRGRSPTPRRSSRASSPEPARPRKKGRKSKTADPPRKAEFVAGAPPKRLRTHRRDLATNDAAHVALAQYLFEMRIWVVCAFPDLALKKLWVVDIWLEVEKQLGAMELTDRLQKMVTKYDSHARGTVVTIARQIVPVHFKLQTGTSEDIKKEASKLLTDAAFRFQDPGARTGTMKNDILRMLIKAIWFRNSEGRGVAHSKYFSPISVPTLALLFTAIEFCIKMYETGEALTDVTFHASSQKREYEKHLKKISEWDALVPPMSAALRQELHDDCRKRAGAAPIVEAPRGLADSDRENAMRELLAMQAEMAAV</sequence>
<keyword evidence="4" id="KW-1185">Reference proteome</keyword>
<proteinExistence type="predicted"/>
<feature type="compositionally biased region" description="Basic and acidic residues" evidence="1">
    <location>
        <begin position="91"/>
        <end position="107"/>
    </location>
</feature>